<gene>
    <name evidence="1" type="ORF">HDG40_004252</name>
</gene>
<dbReference type="Proteomes" id="UP000592780">
    <property type="component" value="Unassembled WGS sequence"/>
</dbReference>
<comment type="caution">
    <text evidence="1">The sequence shown here is derived from an EMBL/GenBank/DDBJ whole genome shotgun (WGS) entry which is preliminary data.</text>
</comment>
<dbReference type="InterPro" id="IPR012337">
    <property type="entry name" value="RNaseH-like_sf"/>
</dbReference>
<name>A0A7W8Q9A2_PARAM</name>
<dbReference type="EMBL" id="JACHDD010000006">
    <property type="protein sequence ID" value="MBB5426079.1"/>
    <property type="molecule type" value="Genomic_DNA"/>
</dbReference>
<evidence type="ECO:0000313" key="1">
    <source>
        <dbReference type="EMBL" id="MBB5426079.1"/>
    </source>
</evidence>
<protein>
    <recommendedName>
        <fullName evidence="3">IS4 family transposase</fullName>
    </recommendedName>
</protein>
<accession>A0A7W8Q9A2</accession>
<keyword evidence="2" id="KW-1185">Reference proteome</keyword>
<sequence length="156" mass="17322">MLDAWMWAREPKDADGKRGGIKESTRWIEGYQRIAERAAELPGTRLVYVADREADIAALMQRADELGTPADWLIRSTDNRSQEGGDRLWQKVGGTRAVGEIQFVIAARAGQKARTVKQSLRMKRVTLKCGLAVTCVIATEVAPPKAFHYTQVPKGL</sequence>
<evidence type="ECO:0008006" key="3">
    <source>
        <dbReference type="Google" id="ProtNLM"/>
    </source>
</evidence>
<evidence type="ECO:0000313" key="2">
    <source>
        <dbReference type="Proteomes" id="UP000592780"/>
    </source>
</evidence>
<dbReference type="SUPFAM" id="SSF53098">
    <property type="entry name" value="Ribonuclease H-like"/>
    <property type="match status" value="1"/>
</dbReference>
<dbReference type="Gene3D" id="3.90.350.10">
    <property type="entry name" value="Transposase Inhibitor Protein From Tn5, Chain A, domain 1"/>
    <property type="match status" value="1"/>
</dbReference>
<proteinExistence type="predicted"/>
<reference evidence="1 2" key="1">
    <citation type="submission" date="2020-08" db="EMBL/GenBank/DDBJ databases">
        <title>Genomic Encyclopedia of Type Strains, Phase IV (KMG-V): Genome sequencing to study the core and pangenomes of soil and plant-associated prokaryotes.</title>
        <authorList>
            <person name="Whitman W."/>
        </authorList>
    </citation>
    <scope>NUCLEOTIDE SEQUENCE [LARGE SCALE GENOMIC DNA]</scope>
    <source>
        <strain evidence="1 2">JPY158</strain>
    </source>
</reference>
<organism evidence="1 2">
    <name type="scientific">Paraburkholderia atlantica</name>
    <dbReference type="NCBI Taxonomy" id="2654982"/>
    <lineage>
        <taxon>Bacteria</taxon>
        <taxon>Pseudomonadati</taxon>
        <taxon>Pseudomonadota</taxon>
        <taxon>Betaproteobacteria</taxon>
        <taxon>Burkholderiales</taxon>
        <taxon>Burkholderiaceae</taxon>
        <taxon>Paraburkholderia</taxon>
    </lineage>
</organism>
<dbReference type="AlphaFoldDB" id="A0A7W8Q9A2"/>